<protein>
    <submittedName>
        <fullName evidence="2">HypC/HybG/HupF family hydrogenase formation chaperone</fullName>
    </submittedName>
</protein>
<evidence type="ECO:0000256" key="1">
    <source>
        <dbReference type="ARBA" id="ARBA00006018"/>
    </source>
</evidence>
<dbReference type="Proteomes" id="UP000307956">
    <property type="component" value="Unassembled WGS sequence"/>
</dbReference>
<reference evidence="2 3" key="1">
    <citation type="submission" date="2019-04" db="EMBL/GenBank/DDBJ databases">
        <title>Azoarcus rhizosphaerae sp. nov. isolated from rhizosphere of Ficus religiosa.</title>
        <authorList>
            <person name="Lin S.-Y."/>
            <person name="Hameed A."/>
            <person name="Hsu Y.-H."/>
            <person name="Young C.-C."/>
        </authorList>
    </citation>
    <scope>NUCLEOTIDE SEQUENCE [LARGE SCALE GENOMIC DNA]</scope>
    <source>
        <strain evidence="2 3">CC-YHH848</strain>
    </source>
</reference>
<dbReference type="GO" id="GO:1902670">
    <property type="term" value="F:carbon dioxide binding"/>
    <property type="evidence" value="ECO:0007669"/>
    <property type="project" value="TreeGrafter"/>
</dbReference>
<comment type="similarity">
    <text evidence="1">Belongs to the HupF/HypC family.</text>
</comment>
<dbReference type="EMBL" id="SSOD01000001">
    <property type="protein sequence ID" value="THF65330.1"/>
    <property type="molecule type" value="Genomic_DNA"/>
</dbReference>
<dbReference type="GO" id="GO:0051604">
    <property type="term" value="P:protein maturation"/>
    <property type="evidence" value="ECO:0007669"/>
    <property type="project" value="TreeGrafter"/>
</dbReference>
<name>A0A4S4AYY1_9RHOO</name>
<dbReference type="NCBIfam" id="TIGR00074">
    <property type="entry name" value="hypC_hupF"/>
    <property type="match status" value="1"/>
</dbReference>
<dbReference type="PROSITE" id="PS01097">
    <property type="entry name" value="HUPF_HYPC"/>
    <property type="match status" value="1"/>
</dbReference>
<dbReference type="OrthoDB" id="9806017at2"/>
<keyword evidence="3" id="KW-1185">Reference proteome</keyword>
<organism evidence="2 3">
    <name type="scientific">Pseudothauera rhizosphaerae</name>
    <dbReference type="NCBI Taxonomy" id="2565932"/>
    <lineage>
        <taxon>Bacteria</taxon>
        <taxon>Pseudomonadati</taxon>
        <taxon>Pseudomonadota</taxon>
        <taxon>Betaproteobacteria</taxon>
        <taxon>Rhodocyclales</taxon>
        <taxon>Zoogloeaceae</taxon>
        <taxon>Pseudothauera</taxon>
    </lineage>
</organism>
<dbReference type="PANTHER" id="PTHR35177">
    <property type="entry name" value="HYDROGENASE MATURATION FACTOR HYBG"/>
    <property type="match status" value="1"/>
</dbReference>
<dbReference type="GO" id="GO:0005506">
    <property type="term" value="F:iron ion binding"/>
    <property type="evidence" value="ECO:0007669"/>
    <property type="project" value="TreeGrafter"/>
</dbReference>
<evidence type="ECO:0000313" key="3">
    <source>
        <dbReference type="Proteomes" id="UP000307956"/>
    </source>
</evidence>
<dbReference type="PRINTS" id="PR00445">
    <property type="entry name" value="HUPFHYPC"/>
</dbReference>
<comment type="caution">
    <text evidence="2">The sequence shown here is derived from an EMBL/GenBank/DDBJ whole genome shotgun (WGS) entry which is preliminary data.</text>
</comment>
<dbReference type="SUPFAM" id="SSF159127">
    <property type="entry name" value="HupF/HypC-like"/>
    <property type="match status" value="1"/>
</dbReference>
<gene>
    <name evidence="2" type="primary">hypC</name>
    <name evidence="2" type="ORF">E6O51_01640</name>
</gene>
<dbReference type="Gene3D" id="2.30.30.140">
    <property type="match status" value="1"/>
</dbReference>
<dbReference type="AlphaFoldDB" id="A0A4S4AYY1"/>
<dbReference type="InterPro" id="IPR001109">
    <property type="entry name" value="Hydrogenase_HupF/HypC"/>
</dbReference>
<evidence type="ECO:0000313" key="2">
    <source>
        <dbReference type="EMBL" id="THF65330.1"/>
    </source>
</evidence>
<dbReference type="RefSeq" id="WP_136383223.1">
    <property type="nucleotide sequence ID" value="NZ_SSOD01000001.1"/>
</dbReference>
<dbReference type="InterPro" id="IPR019812">
    <property type="entry name" value="Hydgase_assmbl_chp_CS"/>
</dbReference>
<sequence length="104" mass="10934">MCIGVPMQVVHGDAVRALCRGRDGAEAWIDLLLTGPQPPGTWLLTFLGAAREVLDAERAARIGAALDALGDLLAGRSADVDAAFADLVERGPQLPEFLRKAPTS</sequence>
<dbReference type="PANTHER" id="PTHR35177:SF2">
    <property type="entry name" value="HYDROGENASE MATURATION FACTOR HYBG"/>
    <property type="match status" value="1"/>
</dbReference>
<dbReference type="Pfam" id="PF01455">
    <property type="entry name" value="HupF_HypC"/>
    <property type="match status" value="1"/>
</dbReference>
<accession>A0A4S4AYY1</accession>
<proteinExistence type="inferred from homology"/>